<evidence type="ECO:0000256" key="3">
    <source>
        <dbReference type="ARBA" id="ARBA00022538"/>
    </source>
</evidence>
<feature type="transmembrane region" description="Helical" evidence="13">
    <location>
        <begin position="387"/>
        <end position="406"/>
    </location>
</feature>
<keyword evidence="6" id="KW-0630">Potassium</keyword>
<feature type="domain" description="RCK N-terminal" evidence="16">
    <location>
        <begin position="483"/>
        <end position="590"/>
    </location>
</feature>
<feature type="transmembrane region" description="Helical" evidence="13">
    <location>
        <begin position="412"/>
        <end position="430"/>
    </location>
</feature>
<evidence type="ECO:0000256" key="4">
    <source>
        <dbReference type="ARBA" id="ARBA00022692"/>
    </source>
</evidence>
<evidence type="ECO:0000256" key="2">
    <source>
        <dbReference type="ARBA" id="ARBA00022448"/>
    </source>
</evidence>
<sequence length="1147" mass="132643">MIYAKIYKFTPYDNNNNNNNNDRHDGEDGQEHNANEEEEEEETFGSTQQDNDSDNDSTTSADSDYNFSTNKDKKYTKEIKEYHRWKKWRNQRIEKLKEKKNLKQKEKLERQQILTNNNNNNINNNNINRDIKNDILLTNNNNNNDGSTSTIHTSKNTPLVALSTKQQPEIIEPPLPSDQHMEEEEEDHQGHDHHGHFKKSPIKLRARDKLRRIRTPNVPPPKGVNIVDDPFIELDSVDSRYMEDEDQAEKRRILGTRKYETAYIKIDYYLEHINIFFSVVCYGIYIAISYVSNDSHAYSILKTLFLVLFAYFLADFIRGLIFAGAKLRYLATFTTFIDIITILPMAITIAPTSAIDIRPLGFIRIVKLITVPNLLRLHGYDSLVQKVAQLTISIAVLILLTAGIMMEIEEWPFHNSLYFSVVTLATVGYGDFVPTYVVSRMLIVAMIIAALLFLPIQTSELLKAIGSFKSWHGKNRTNQPFSMIVGNINERSLNTFLKEYFFNTRISSKLSMVIFSIHEPPPVFHRLSEVYSQNRFLSYIQGSSSNEHDIERANLKKARSVFIFSKQSYQESKKDDVDNILRIMAIRSFSDVPIYAQVMNPNYKKQMYDAGATQVISIQELKMMMLAQSCLSPGFSTLMMNLLRSDVTKYSEIDEYGSGNGYEIFNVPLSSAFFEMTFKNVTKLVFEKLGMTIFGIISIMENEKNQFRLNPYHYTIKPGDIAIMLSKNRIAAKRVTNVTSEFLFSDKAMDSKGKLVHSDSSKPKIKWTFDKRTKRYKVHIDFDEQNTPTTKSPDSPKKEHKPSIKEKLDNYFGSLDSPHMFFEPTIPHENNIRHFLAKRRHSFSTLPLSKSCVFRPKPLDTPRITRDMVHHKQSKPFYRSDLWQPRSFEDAFVDSVVDDEFVKNHIIIAGDAHTMYWFIKPLREDYLHRIDPIVILTKHFPIKEWSLLSKFPEVYIIEGSGTKREDLVRAGILKCSKLVVTSSERNQDSESILRDRNTLQTVIAAKPFLLSQNNFFPIFELEIPQNSHFIPGNEFWRQSTPIHLCPLFASGSLVFKSVFDSLLSQCFYNPHILSLIETLVGLSSPNTKIRTRLFQVEIPPKFVGCRYGFFLGLFRTNPQNLQTYPVPNPESSLQLRDDDHLFILVRV</sequence>
<dbReference type="InterPro" id="IPR013099">
    <property type="entry name" value="K_chnl_dom"/>
</dbReference>
<evidence type="ECO:0000256" key="1">
    <source>
        <dbReference type="ARBA" id="ARBA00004651"/>
    </source>
</evidence>
<protein>
    <recommendedName>
        <fullName evidence="19">Calcium-activated BK potassium channel</fullName>
    </recommendedName>
</protein>
<dbReference type="SUPFAM" id="SSF81324">
    <property type="entry name" value="Voltage-gated potassium channels"/>
    <property type="match status" value="1"/>
</dbReference>
<feature type="domain" description="Calcium-activated potassium channel BK alpha subunit" evidence="14">
    <location>
        <begin position="614"/>
        <end position="696"/>
    </location>
</feature>
<evidence type="ECO:0000256" key="11">
    <source>
        <dbReference type="ARBA" id="ARBA00034430"/>
    </source>
</evidence>
<keyword evidence="5" id="KW-0631">Potassium channel</keyword>
<evidence type="ECO:0000256" key="8">
    <source>
        <dbReference type="ARBA" id="ARBA00023065"/>
    </source>
</evidence>
<gene>
    <name evidence="17" type="ORF">DFA_03502</name>
</gene>
<dbReference type="GeneID" id="14876799"/>
<keyword evidence="8" id="KW-0406">Ion transport</keyword>
<keyword evidence="4 13" id="KW-0812">Transmembrane</keyword>
<feature type="transmembrane region" description="Helical" evidence="13">
    <location>
        <begin position="297"/>
        <end position="317"/>
    </location>
</feature>
<evidence type="ECO:0000313" key="17">
    <source>
        <dbReference type="EMBL" id="EGG25254.1"/>
    </source>
</evidence>
<dbReference type="InterPro" id="IPR047871">
    <property type="entry name" value="K_chnl_Slo-like"/>
</dbReference>
<dbReference type="Proteomes" id="UP000007797">
    <property type="component" value="Unassembled WGS sequence"/>
</dbReference>
<reference evidence="18" key="1">
    <citation type="journal article" date="2011" name="Genome Res.">
        <title>Phylogeny-wide analysis of social amoeba genomes highlights ancient origins for complex intercellular communication.</title>
        <authorList>
            <person name="Heidel A.J."/>
            <person name="Lawal H.M."/>
            <person name="Felder M."/>
            <person name="Schilde C."/>
            <person name="Helps N.R."/>
            <person name="Tunggal B."/>
            <person name="Rivero F."/>
            <person name="John U."/>
            <person name="Schleicher M."/>
            <person name="Eichinger L."/>
            <person name="Platzer M."/>
            <person name="Noegel A.A."/>
            <person name="Schaap P."/>
            <person name="Gloeckner G."/>
        </authorList>
    </citation>
    <scope>NUCLEOTIDE SEQUENCE [LARGE SCALE GENOMIC DNA]</scope>
    <source>
        <strain evidence="18">SH3</strain>
    </source>
</reference>
<keyword evidence="9 13" id="KW-0472">Membrane</keyword>
<feature type="domain" description="Potassium channel" evidence="15">
    <location>
        <begin position="395"/>
        <end position="464"/>
    </location>
</feature>
<dbReference type="InterPro" id="IPR003929">
    <property type="entry name" value="K_chnl_BK_asu"/>
</dbReference>
<dbReference type="AlphaFoldDB" id="F4PHS0"/>
<proteinExistence type="predicted"/>
<feature type="region of interest" description="Disordered" evidence="12">
    <location>
        <begin position="8"/>
        <end position="69"/>
    </location>
</feature>
<feature type="domain" description="RCK N-terminal" evidence="16">
    <location>
        <begin position="902"/>
        <end position="1008"/>
    </location>
</feature>
<feature type="compositionally biased region" description="Basic and acidic residues" evidence="12">
    <location>
        <begin position="794"/>
        <end position="803"/>
    </location>
</feature>
<dbReference type="KEGG" id="dfa:DFA_03502"/>
<dbReference type="SUPFAM" id="SSF51735">
    <property type="entry name" value="NAD(P)-binding Rossmann-fold domains"/>
    <property type="match status" value="1"/>
</dbReference>
<accession>F4PHS0</accession>
<dbReference type="InterPro" id="IPR003148">
    <property type="entry name" value="RCK_N"/>
</dbReference>
<evidence type="ECO:0000256" key="12">
    <source>
        <dbReference type="SAM" id="MobiDB-lite"/>
    </source>
</evidence>
<dbReference type="OMA" id="NWNTGDN"/>
<dbReference type="Pfam" id="PF03493">
    <property type="entry name" value="BK_channel_a"/>
    <property type="match status" value="1"/>
</dbReference>
<feature type="compositionally biased region" description="Low complexity" evidence="12">
    <location>
        <begin position="46"/>
        <end position="64"/>
    </location>
</feature>
<comment type="catalytic activity">
    <reaction evidence="11">
        <text>K(+)(in) = K(+)(out)</text>
        <dbReference type="Rhea" id="RHEA:29463"/>
        <dbReference type="ChEBI" id="CHEBI:29103"/>
    </reaction>
</comment>
<dbReference type="PANTHER" id="PTHR10027:SF10">
    <property type="entry name" value="SLOWPOKE 2, ISOFORM D"/>
    <property type="match status" value="1"/>
</dbReference>
<feature type="region of interest" description="Disordered" evidence="12">
    <location>
        <begin position="781"/>
        <end position="803"/>
    </location>
</feature>
<comment type="subcellular location">
    <subcellularLocation>
        <location evidence="1">Cell membrane</location>
        <topology evidence="1">Multi-pass membrane protein</topology>
    </subcellularLocation>
</comment>
<dbReference type="OrthoDB" id="16572at2759"/>
<evidence type="ECO:0000259" key="15">
    <source>
        <dbReference type="Pfam" id="PF07885"/>
    </source>
</evidence>
<feature type="transmembrane region" description="Helical" evidence="13">
    <location>
        <begin position="437"/>
        <end position="456"/>
    </location>
</feature>
<evidence type="ECO:0000256" key="7">
    <source>
        <dbReference type="ARBA" id="ARBA00022989"/>
    </source>
</evidence>
<feature type="compositionally biased region" description="Basic residues" evidence="12">
    <location>
        <begin position="191"/>
        <end position="201"/>
    </location>
</feature>
<name>F4PHS0_CACFS</name>
<feature type="transmembrane region" description="Helical" evidence="13">
    <location>
        <begin position="273"/>
        <end position="291"/>
    </location>
</feature>
<dbReference type="Pfam" id="PF22614">
    <property type="entry name" value="Slo-like_RCK"/>
    <property type="match status" value="2"/>
</dbReference>
<evidence type="ECO:0000256" key="10">
    <source>
        <dbReference type="ARBA" id="ARBA00023303"/>
    </source>
</evidence>
<evidence type="ECO:0000313" key="18">
    <source>
        <dbReference type="Proteomes" id="UP000007797"/>
    </source>
</evidence>
<dbReference type="InterPro" id="IPR036291">
    <property type="entry name" value="NAD(P)-bd_dom_sf"/>
</dbReference>
<keyword evidence="7 13" id="KW-1133">Transmembrane helix</keyword>
<evidence type="ECO:0000259" key="16">
    <source>
        <dbReference type="Pfam" id="PF22614"/>
    </source>
</evidence>
<keyword evidence="2" id="KW-0813">Transport</keyword>
<evidence type="ECO:0008006" key="19">
    <source>
        <dbReference type="Google" id="ProtNLM"/>
    </source>
</evidence>
<dbReference type="Gene3D" id="1.10.287.70">
    <property type="match status" value="1"/>
</dbReference>
<dbReference type="RefSeq" id="XP_004363105.1">
    <property type="nucleotide sequence ID" value="XM_004363048.1"/>
</dbReference>
<keyword evidence="3" id="KW-0633">Potassium transport</keyword>
<keyword evidence="18" id="KW-1185">Reference proteome</keyword>
<dbReference type="EMBL" id="GL883006">
    <property type="protein sequence ID" value="EGG25254.1"/>
    <property type="molecule type" value="Genomic_DNA"/>
</dbReference>
<organism evidence="17 18">
    <name type="scientific">Cavenderia fasciculata</name>
    <name type="common">Slime mold</name>
    <name type="synonym">Dictyostelium fasciculatum</name>
    <dbReference type="NCBI Taxonomy" id="261658"/>
    <lineage>
        <taxon>Eukaryota</taxon>
        <taxon>Amoebozoa</taxon>
        <taxon>Evosea</taxon>
        <taxon>Eumycetozoa</taxon>
        <taxon>Dictyostelia</taxon>
        <taxon>Acytosteliales</taxon>
        <taxon>Cavenderiaceae</taxon>
        <taxon>Cavenderia</taxon>
    </lineage>
</organism>
<feature type="transmembrane region" description="Helical" evidence="13">
    <location>
        <begin position="357"/>
        <end position="375"/>
    </location>
</feature>
<dbReference type="Gene3D" id="3.40.50.720">
    <property type="entry name" value="NAD(P)-binding Rossmann-like Domain"/>
    <property type="match status" value="2"/>
</dbReference>
<feature type="transmembrane region" description="Helical" evidence="13">
    <location>
        <begin position="329"/>
        <end position="351"/>
    </location>
</feature>
<evidence type="ECO:0000256" key="6">
    <source>
        <dbReference type="ARBA" id="ARBA00022958"/>
    </source>
</evidence>
<evidence type="ECO:0000256" key="9">
    <source>
        <dbReference type="ARBA" id="ARBA00023136"/>
    </source>
</evidence>
<evidence type="ECO:0000256" key="5">
    <source>
        <dbReference type="ARBA" id="ARBA00022826"/>
    </source>
</evidence>
<evidence type="ECO:0000256" key="13">
    <source>
        <dbReference type="SAM" id="Phobius"/>
    </source>
</evidence>
<keyword evidence="10" id="KW-0407">Ion channel</keyword>
<feature type="region of interest" description="Disordered" evidence="12">
    <location>
        <begin position="173"/>
        <end position="201"/>
    </location>
</feature>
<dbReference type="PANTHER" id="PTHR10027">
    <property type="entry name" value="CALCIUM-ACTIVATED POTASSIUM CHANNEL ALPHA CHAIN"/>
    <property type="match status" value="1"/>
</dbReference>
<dbReference type="Pfam" id="PF07885">
    <property type="entry name" value="Ion_trans_2"/>
    <property type="match status" value="1"/>
</dbReference>
<dbReference type="GO" id="GO:0005267">
    <property type="term" value="F:potassium channel activity"/>
    <property type="evidence" value="ECO:0007669"/>
    <property type="project" value="UniProtKB-KW"/>
</dbReference>
<dbReference type="GO" id="GO:0005886">
    <property type="term" value="C:plasma membrane"/>
    <property type="evidence" value="ECO:0007669"/>
    <property type="project" value="UniProtKB-SubCell"/>
</dbReference>
<feature type="compositionally biased region" description="Basic and acidic residues" evidence="12">
    <location>
        <begin position="21"/>
        <end position="35"/>
    </location>
</feature>
<evidence type="ECO:0000259" key="14">
    <source>
        <dbReference type="Pfam" id="PF03493"/>
    </source>
</evidence>